<proteinExistence type="predicted"/>
<keyword evidence="1" id="KW-1133">Transmembrane helix</keyword>
<feature type="transmembrane region" description="Helical" evidence="1">
    <location>
        <begin position="58"/>
        <end position="75"/>
    </location>
</feature>
<organism evidence="3">
    <name type="scientific">Anopheles braziliensis</name>
    <dbReference type="NCBI Taxonomy" id="58242"/>
    <lineage>
        <taxon>Eukaryota</taxon>
        <taxon>Metazoa</taxon>
        <taxon>Ecdysozoa</taxon>
        <taxon>Arthropoda</taxon>
        <taxon>Hexapoda</taxon>
        <taxon>Insecta</taxon>
        <taxon>Pterygota</taxon>
        <taxon>Neoptera</taxon>
        <taxon>Endopterygota</taxon>
        <taxon>Diptera</taxon>
        <taxon>Nematocera</taxon>
        <taxon>Culicoidea</taxon>
        <taxon>Culicidae</taxon>
        <taxon>Anophelinae</taxon>
        <taxon>Anopheles</taxon>
    </lineage>
</organism>
<dbReference type="EMBL" id="GGFM01012211">
    <property type="protein sequence ID" value="MBW32962.1"/>
    <property type="molecule type" value="Transcribed_RNA"/>
</dbReference>
<protein>
    <submittedName>
        <fullName evidence="3">Putative secreted peptide</fullName>
    </submittedName>
</protein>
<evidence type="ECO:0000313" key="3">
    <source>
        <dbReference type="EMBL" id="MBW32962.1"/>
    </source>
</evidence>
<keyword evidence="2" id="KW-0732">Signal</keyword>
<feature type="chain" id="PRO_5014966941" evidence="2">
    <location>
        <begin position="23"/>
        <end position="77"/>
    </location>
</feature>
<name>A0A2M3ZWV7_9DIPT</name>
<accession>A0A2M3ZWV7</accession>
<evidence type="ECO:0000256" key="2">
    <source>
        <dbReference type="SAM" id="SignalP"/>
    </source>
</evidence>
<feature type="signal peptide" evidence="2">
    <location>
        <begin position="1"/>
        <end position="22"/>
    </location>
</feature>
<sequence length="77" mass="8532">MFFSDIAWLYLVVCGWFACCYSSRCARGDGKRSLPPKTGEGAKLLQAFAQNLRCAGSSLYQVGAFPFFFVTFLLAET</sequence>
<dbReference type="AlphaFoldDB" id="A0A2M3ZWV7"/>
<evidence type="ECO:0000256" key="1">
    <source>
        <dbReference type="SAM" id="Phobius"/>
    </source>
</evidence>
<keyword evidence="1" id="KW-0812">Transmembrane</keyword>
<reference evidence="3" key="1">
    <citation type="submission" date="2018-01" db="EMBL/GenBank/DDBJ databases">
        <title>An insight into the sialome of Amazonian anophelines.</title>
        <authorList>
            <person name="Ribeiro J.M."/>
            <person name="Scarpassa V."/>
            <person name="Calvo E."/>
        </authorList>
    </citation>
    <scope>NUCLEOTIDE SEQUENCE</scope>
    <source>
        <tissue evidence="3">Salivary glands</tissue>
    </source>
</reference>
<keyword evidence="1" id="KW-0472">Membrane</keyword>